<accession>A0A7E4VBA5</accession>
<evidence type="ECO:0000313" key="2">
    <source>
        <dbReference type="WBParaSite" id="Pan_g18870.t1"/>
    </source>
</evidence>
<evidence type="ECO:0000313" key="1">
    <source>
        <dbReference type="Proteomes" id="UP000492821"/>
    </source>
</evidence>
<keyword evidence="1" id="KW-1185">Reference proteome</keyword>
<dbReference type="AlphaFoldDB" id="A0A7E4VBA5"/>
<sequence length="106" mass="11352">MNKIGFGTMALLADLNLHSYSKSTAPSVAKWQKQKLSDLAERARRRGIDPMDPAAYGDNVPVGGWSSGMNSELNEAADSSATGALFEKRPYPAPGAVLAKNRKSDK</sequence>
<proteinExistence type="predicted"/>
<reference evidence="1" key="1">
    <citation type="journal article" date="2013" name="Genetics">
        <title>The draft genome and transcriptome of Panagrellus redivivus are shaped by the harsh demands of a free-living lifestyle.</title>
        <authorList>
            <person name="Srinivasan J."/>
            <person name="Dillman A.R."/>
            <person name="Macchietto M.G."/>
            <person name="Heikkinen L."/>
            <person name="Lakso M."/>
            <person name="Fracchia K.M."/>
            <person name="Antoshechkin I."/>
            <person name="Mortazavi A."/>
            <person name="Wong G."/>
            <person name="Sternberg P.W."/>
        </authorList>
    </citation>
    <scope>NUCLEOTIDE SEQUENCE [LARGE SCALE GENOMIC DNA]</scope>
    <source>
        <strain evidence="1">MT8872</strain>
    </source>
</reference>
<dbReference type="Proteomes" id="UP000492821">
    <property type="component" value="Unassembled WGS sequence"/>
</dbReference>
<reference evidence="2" key="2">
    <citation type="submission" date="2020-10" db="UniProtKB">
        <authorList>
            <consortium name="WormBaseParasite"/>
        </authorList>
    </citation>
    <scope>IDENTIFICATION</scope>
</reference>
<protein>
    <submittedName>
        <fullName evidence="2">TraK protein</fullName>
    </submittedName>
</protein>
<dbReference type="WBParaSite" id="Pan_g18870.t1">
    <property type="protein sequence ID" value="Pan_g18870.t1"/>
    <property type="gene ID" value="Pan_g18870"/>
</dbReference>
<dbReference type="Gene3D" id="3.40.30.10">
    <property type="entry name" value="Glutaredoxin"/>
    <property type="match status" value="1"/>
</dbReference>
<name>A0A7E4VBA5_PANRE</name>
<organism evidence="1 2">
    <name type="scientific">Panagrellus redivivus</name>
    <name type="common">Microworm</name>
    <dbReference type="NCBI Taxonomy" id="6233"/>
    <lineage>
        <taxon>Eukaryota</taxon>
        <taxon>Metazoa</taxon>
        <taxon>Ecdysozoa</taxon>
        <taxon>Nematoda</taxon>
        <taxon>Chromadorea</taxon>
        <taxon>Rhabditida</taxon>
        <taxon>Tylenchina</taxon>
        <taxon>Panagrolaimomorpha</taxon>
        <taxon>Panagrolaimoidea</taxon>
        <taxon>Panagrolaimidae</taxon>
        <taxon>Panagrellus</taxon>
    </lineage>
</organism>